<gene>
    <name evidence="2" type="ORF">B0J13DRAFT_575982</name>
</gene>
<organism evidence="2 3">
    <name type="scientific">Dactylonectria estremocensis</name>
    <dbReference type="NCBI Taxonomy" id="1079267"/>
    <lineage>
        <taxon>Eukaryota</taxon>
        <taxon>Fungi</taxon>
        <taxon>Dikarya</taxon>
        <taxon>Ascomycota</taxon>
        <taxon>Pezizomycotina</taxon>
        <taxon>Sordariomycetes</taxon>
        <taxon>Hypocreomycetidae</taxon>
        <taxon>Hypocreales</taxon>
        <taxon>Nectriaceae</taxon>
        <taxon>Dactylonectria</taxon>
    </lineage>
</organism>
<protein>
    <submittedName>
        <fullName evidence="2">Nudix domain-containing protein</fullName>
    </submittedName>
</protein>
<evidence type="ECO:0000313" key="3">
    <source>
        <dbReference type="Proteomes" id="UP000717696"/>
    </source>
</evidence>
<dbReference type="EMBL" id="JAGMUU010000052">
    <property type="protein sequence ID" value="KAH7112230.1"/>
    <property type="molecule type" value="Genomic_DNA"/>
</dbReference>
<comment type="caution">
    <text evidence="2">The sequence shown here is derived from an EMBL/GenBank/DDBJ whole genome shotgun (WGS) entry which is preliminary data.</text>
</comment>
<dbReference type="AlphaFoldDB" id="A0A9P9D2F5"/>
<evidence type="ECO:0000313" key="2">
    <source>
        <dbReference type="EMBL" id="KAH7112230.1"/>
    </source>
</evidence>
<dbReference type="Pfam" id="PF00293">
    <property type="entry name" value="NUDIX"/>
    <property type="match status" value="1"/>
</dbReference>
<dbReference type="OrthoDB" id="447842at2759"/>
<dbReference type="SUPFAM" id="SSF55811">
    <property type="entry name" value="Nudix"/>
    <property type="match status" value="1"/>
</dbReference>
<evidence type="ECO:0000259" key="1">
    <source>
        <dbReference type="PROSITE" id="PS51462"/>
    </source>
</evidence>
<sequence>MSALPSPQVRVAAIITNSEGQVVCSKRLNSHGSGTWQLPGGHLEYGESFFACTERKAGEETGLGVRGVKVVAVTNSIFRELGKHYVMIFVKCERMNKEAQPQVMEPDKCGGWVWKTWDELKKAKNGSDGDNELFLPLVRLLEEYPDIATLI</sequence>
<dbReference type="InterPro" id="IPR015797">
    <property type="entry name" value="NUDIX_hydrolase-like_dom_sf"/>
</dbReference>
<dbReference type="GO" id="GO:0035539">
    <property type="term" value="F:8-oxo-7,8-dihydrodeoxyguanosine triphosphate pyrophosphatase activity"/>
    <property type="evidence" value="ECO:0007669"/>
    <property type="project" value="TreeGrafter"/>
</dbReference>
<name>A0A9P9D2F5_9HYPO</name>
<accession>A0A9P9D2F5</accession>
<keyword evidence="3" id="KW-1185">Reference proteome</keyword>
<dbReference type="FunFam" id="3.90.79.10:FF:000060">
    <property type="entry name" value="Nudix hydrolase 1"/>
    <property type="match status" value="1"/>
</dbReference>
<dbReference type="Gene3D" id="3.90.79.10">
    <property type="entry name" value="Nucleoside Triphosphate Pyrophosphohydrolase"/>
    <property type="match status" value="1"/>
</dbReference>
<dbReference type="Proteomes" id="UP000717696">
    <property type="component" value="Unassembled WGS sequence"/>
</dbReference>
<dbReference type="PANTHER" id="PTHR16099:SF5">
    <property type="entry name" value="NUCLEOTIDE TRIPHOSPHATE DIPHOSPHATASE NUDT15"/>
    <property type="match status" value="1"/>
</dbReference>
<proteinExistence type="predicted"/>
<dbReference type="InterPro" id="IPR000086">
    <property type="entry name" value="NUDIX_hydrolase_dom"/>
</dbReference>
<reference evidence="2" key="1">
    <citation type="journal article" date="2021" name="Nat. Commun.">
        <title>Genetic determinants of endophytism in the Arabidopsis root mycobiome.</title>
        <authorList>
            <person name="Mesny F."/>
            <person name="Miyauchi S."/>
            <person name="Thiergart T."/>
            <person name="Pickel B."/>
            <person name="Atanasova L."/>
            <person name="Karlsson M."/>
            <person name="Huettel B."/>
            <person name="Barry K.W."/>
            <person name="Haridas S."/>
            <person name="Chen C."/>
            <person name="Bauer D."/>
            <person name="Andreopoulos W."/>
            <person name="Pangilinan J."/>
            <person name="LaButti K."/>
            <person name="Riley R."/>
            <person name="Lipzen A."/>
            <person name="Clum A."/>
            <person name="Drula E."/>
            <person name="Henrissat B."/>
            <person name="Kohler A."/>
            <person name="Grigoriev I.V."/>
            <person name="Martin F.M."/>
            <person name="Hacquard S."/>
        </authorList>
    </citation>
    <scope>NUCLEOTIDE SEQUENCE</scope>
    <source>
        <strain evidence="2">MPI-CAGE-AT-0021</strain>
    </source>
</reference>
<dbReference type="GO" id="GO:0005829">
    <property type="term" value="C:cytosol"/>
    <property type="evidence" value="ECO:0007669"/>
    <property type="project" value="TreeGrafter"/>
</dbReference>
<dbReference type="PROSITE" id="PS51462">
    <property type="entry name" value="NUDIX"/>
    <property type="match status" value="1"/>
</dbReference>
<dbReference type="CDD" id="cd04678">
    <property type="entry name" value="NUDIX_MTH2_Nudt15"/>
    <property type="match status" value="1"/>
</dbReference>
<dbReference type="GO" id="GO:0006203">
    <property type="term" value="P:dGTP catabolic process"/>
    <property type="evidence" value="ECO:0007669"/>
    <property type="project" value="TreeGrafter"/>
</dbReference>
<feature type="domain" description="Nudix hydrolase" evidence="1">
    <location>
        <begin position="5"/>
        <end position="142"/>
    </location>
</feature>
<dbReference type="PANTHER" id="PTHR16099">
    <property type="entry name" value="8-OXO-DGTP DIPHOSPHATES NUDT15"/>
    <property type="match status" value="1"/>
</dbReference>